<dbReference type="Proteomes" id="UP000789920">
    <property type="component" value="Unassembled WGS sequence"/>
</dbReference>
<gene>
    <name evidence="1" type="ORF">RPERSI_LOCUS1184</name>
</gene>
<protein>
    <submittedName>
        <fullName evidence="1">4068_t:CDS:1</fullName>
    </submittedName>
</protein>
<reference evidence="1" key="1">
    <citation type="submission" date="2021-06" db="EMBL/GenBank/DDBJ databases">
        <authorList>
            <person name="Kallberg Y."/>
            <person name="Tangrot J."/>
            <person name="Rosling A."/>
        </authorList>
    </citation>
    <scope>NUCLEOTIDE SEQUENCE</scope>
    <source>
        <strain evidence="1">MA461A</strain>
    </source>
</reference>
<comment type="caution">
    <text evidence="1">The sequence shown here is derived from an EMBL/GenBank/DDBJ whole genome shotgun (WGS) entry which is preliminary data.</text>
</comment>
<name>A0ACA9KRT3_9GLOM</name>
<organism evidence="1 2">
    <name type="scientific">Racocetra persica</name>
    <dbReference type="NCBI Taxonomy" id="160502"/>
    <lineage>
        <taxon>Eukaryota</taxon>
        <taxon>Fungi</taxon>
        <taxon>Fungi incertae sedis</taxon>
        <taxon>Mucoromycota</taxon>
        <taxon>Glomeromycotina</taxon>
        <taxon>Glomeromycetes</taxon>
        <taxon>Diversisporales</taxon>
        <taxon>Gigasporaceae</taxon>
        <taxon>Racocetra</taxon>
    </lineage>
</organism>
<proteinExistence type="predicted"/>
<evidence type="ECO:0000313" key="2">
    <source>
        <dbReference type="Proteomes" id="UP000789920"/>
    </source>
</evidence>
<sequence>MCQYRIILLNIADEIEDTIIINNQRPKAYRWCSKNGSTTTTIVVENLKISDKYKKGGIISKKKYRKKVDIAISFRVDKEKNKNGEKNFGYLYSLLGKVKLPEINGEKDYKKNIRALNDNFNTIIKHYSKRAKKNSKKLYGLFDGIKLGGIHTSEGEIYLFQYVRFTNQNFGILSDICSAKIPSKPEVQHAGQIIDFLYCEAKILLKSDNISDSIFLLSLLIYIKVTINENLNILRKIEKEIESIKKFYNRSKENQNTRDFLMNAVQVMPSTPLKNFK</sequence>
<keyword evidence="2" id="KW-1185">Reference proteome</keyword>
<evidence type="ECO:0000313" key="1">
    <source>
        <dbReference type="EMBL" id="CAG8485970.1"/>
    </source>
</evidence>
<accession>A0ACA9KRT3</accession>
<dbReference type="EMBL" id="CAJVQC010001030">
    <property type="protein sequence ID" value="CAG8485970.1"/>
    <property type="molecule type" value="Genomic_DNA"/>
</dbReference>